<organism evidence="3 6">
    <name type="scientific">Camelina sativa</name>
    <name type="common">False flax</name>
    <name type="synonym">Myagrum sativum</name>
    <dbReference type="NCBI Taxonomy" id="90675"/>
    <lineage>
        <taxon>Eukaryota</taxon>
        <taxon>Viridiplantae</taxon>
        <taxon>Streptophyta</taxon>
        <taxon>Embryophyta</taxon>
        <taxon>Tracheophyta</taxon>
        <taxon>Spermatophyta</taxon>
        <taxon>Magnoliopsida</taxon>
        <taxon>eudicotyledons</taxon>
        <taxon>Gunneridae</taxon>
        <taxon>Pentapetalae</taxon>
        <taxon>rosids</taxon>
        <taxon>malvids</taxon>
        <taxon>Brassicales</taxon>
        <taxon>Brassicaceae</taxon>
        <taxon>Camelineae</taxon>
        <taxon>Camelina</taxon>
    </lineage>
</organism>
<dbReference type="PANTHER" id="PTHR33184:SF61">
    <property type="entry name" value="TPD1 PROTEIN HOMOLOG 1"/>
    <property type="match status" value="1"/>
</dbReference>
<dbReference type="RefSeq" id="XP_010478684.1">
    <property type="nucleotide sequence ID" value="XM_010480382.1"/>
</dbReference>
<feature type="transmembrane region" description="Helical" evidence="2">
    <location>
        <begin position="12"/>
        <end position="31"/>
    </location>
</feature>
<reference evidence="3" key="2">
    <citation type="journal article" date="2014" name="Nat. Commun.">
        <title>The emerging biofuel crop Camelina sativa retains a highly undifferentiated hexaploid genome structure.</title>
        <authorList>
            <person name="Kagale S."/>
            <person name="Koh C."/>
            <person name="Nixon J."/>
            <person name="Bollina V."/>
            <person name="Clarke W.E."/>
            <person name="Tuteja R."/>
            <person name="Spillane C."/>
            <person name="Robinson S.J."/>
            <person name="Links M.G."/>
            <person name="Clarke C."/>
            <person name="Higgins E.E."/>
            <person name="Huebert T."/>
            <person name="Sharpe A.G."/>
            <person name="Parkin I.A."/>
        </authorList>
    </citation>
    <scope>NUCLEOTIDE SEQUENCE [LARGE SCALE GENOMIC DNA]</scope>
    <source>
        <strain evidence="3">r\DH55</strain>
    </source>
</reference>
<keyword evidence="2" id="KW-0812">Transmembrane</keyword>
<dbReference type="RefSeq" id="XP_010478685.1">
    <property type="nucleotide sequence ID" value="XM_010480383.1"/>
</dbReference>
<keyword evidence="3" id="KW-1185">Reference proteome</keyword>
<name>A0ABM1R5Q6_CAMSA</name>
<dbReference type="PANTHER" id="PTHR33184">
    <property type="entry name" value="PROTEIN TAPETUM DETERMINANT 1-LIKE-RELATED"/>
    <property type="match status" value="1"/>
</dbReference>
<evidence type="ECO:0000256" key="1">
    <source>
        <dbReference type="ARBA" id="ARBA00022729"/>
    </source>
</evidence>
<dbReference type="RefSeq" id="XP_019094344.1">
    <property type="nucleotide sequence ID" value="XM_019238799.1"/>
</dbReference>
<proteinExistence type="predicted"/>
<dbReference type="Proteomes" id="UP000694864">
    <property type="component" value="Chromosome 17"/>
</dbReference>
<dbReference type="GeneID" id="104757629"/>
<reference evidence="3" key="1">
    <citation type="journal article" date="1997" name="Nucleic Acids Res.">
        <title>tRNAscan-SE: a program for improved detection of transfer RNA genes in genomic sequence.</title>
        <authorList>
            <person name="Lowe T.M."/>
            <person name="Eddy S.R."/>
        </authorList>
    </citation>
    <scope>NUCLEOTIDE SEQUENCE [LARGE SCALE GENOMIC DNA]</scope>
    <source>
        <strain evidence="3">r\DH55</strain>
    </source>
</reference>
<keyword evidence="2" id="KW-1133">Transmembrane helix</keyword>
<gene>
    <name evidence="4 5 6" type="primary">LOC104757629</name>
</gene>
<protein>
    <submittedName>
        <fullName evidence="4 5">TPD1 protein homolog 1-like isoform X1</fullName>
    </submittedName>
</protein>
<dbReference type="InterPro" id="IPR040361">
    <property type="entry name" value="TPD1"/>
</dbReference>
<accession>A0ABM1R5Q6</accession>
<keyword evidence="2" id="KW-0472">Membrane</keyword>
<evidence type="ECO:0000313" key="6">
    <source>
        <dbReference type="RefSeq" id="XP_019094344.1"/>
    </source>
</evidence>
<evidence type="ECO:0000313" key="3">
    <source>
        <dbReference type="Proteomes" id="UP000694864"/>
    </source>
</evidence>
<reference evidence="4 5" key="3">
    <citation type="submission" date="2025-05" db="UniProtKB">
        <authorList>
            <consortium name="RefSeq"/>
        </authorList>
    </citation>
    <scope>IDENTIFICATION</scope>
    <source>
        <tissue evidence="4 5">Leaf</tissue>
    </source>
</reference>
<sequence length="208" mass="23047">MEHIYQFQHWLFFVVLGMFLSLALCKFFLIYNIHLSLFSSSYHTPILFSSFVNVAAVKATELEGSSDERGIALSTKSIISISRNRTALSRKLLLSPDIGDGTNRIGQDCSKDDIVVFQGTTNPLPSGVPAYTVEIFNACVSDCNIAEIHVSCGWFSSVRLVNPRVFRRLCYDDCLVNDGQPLGPGQTLSFQYANSFSYPLSVSSVSCF</sequence>
<dbReference type="Pfam" id="PF24068">
    <property type="entry name" value="TPD1_C"/>
    <property type="match status" value="1"/>
</dbReference>
<keyword evidence="1" id="KW-0732">Signal</keyword>
<evidence type="ECO:0000256" key="2">
    <source>
        <dbReference type="SAM" id="Phobius"/>
    </source>
</evidence>
<evidence type="ECO:0000313" key="5">
    <source>
        <dbReference type="RefSeq" id="XP_010478685.1"/>
    </source>
</evidence>
<evidence type="ECO:0000313" key="4">
    <source>
        <dbReference type="RefSeq" id="XP_010478684.1"/>
    </source>
</evidence>